<dbReference type="InterPro" id="IPR050725">
    <property type="entry name" value="CysQ/Inositol_MonoPase"/>
</dbReference>
<feature type="binding site" evidence="6">
    <location>
        <position position="67"/>
    </location>
    <ligand>
        <name>substrate</name>
    </ligand>
</feature>
<feature type="binding site" evidence="7">
    <location>
        <position position="86"/>
    </location>
    <ligand>
        <name>Mg(2+)</name>
        <dbReference type="ChEBI" id="CHEBI:18420"/>
        <label>1</label>
        <note>catalytic</note>
    </ligand>
</feature>
<protein>
    <recommendedName>
        <fullName evidence="6">3'(2'),5'-bisphosphate nucleotidase CysQ</fullName>
        <ecNumber evidence="6">3.1.3.7</ecNumber>
    </recommendedName>
    <alternativeName>
        <fullName evidence="6">3'(2'),5-bisphosphonucleoside 3'(2')-phosphohydrolase</fullName>
    </alternativeName>
    <alternativeName>
        <fullName evidence="6">3'-phosphoadenosine 5'-phosphate phosphatase</fullName>
        <shortName evidence="6">PAP phosphatase</shortName>
    </alternativeName>
</protein>
<feature type="binding site" evidence="7">
    <location>
        <position position="67"/>
    </location>
    <ligand>
        <name>Mg(2+)</name>
        <dbReference type="ChEBI" id="CHEBI:18420"/>
        <label>1</label>
        <note>catalytic</note>
    </ligand>
</feature>
<reference evidence="8 9" key="1">
    <citation type="submission" date="2020-08" db="EMBL/GenBank/DDBJ databases">
        <title>Genomic Encyclopedia of Type Strains, Phase IV (KMG-IV): sequencing the most valuable type-strain genomes for metagenomic binning, comparative biology and taxonomic classification.</title>
        <authorList>
            <person name="Goeker M."/>
        </authorList>
    </citation>
    <scope>NUCLEOTIDE SEQUENCE [LARGE SCALE GENOMIC DNA]</scope>
    <source>
        <strain evidence="8 9">DSM 103570</strain>
    </source>
</reference>
<gene>
    <name evidence="6" type="primary">cysQ</name>
    <name evidence="8" type="ORF">GGR03_000141</name>
</gene>
<dbReference type="PROSITE" id="PS00630">
    <property type="entry name" value="IMP_2"/>
    <property type="match status" value="1"/>
</dbReference>
<dbReference type="SUPFAM" id="SSF56655">
    <property type="entry name" value="Carbohydrate phosphatase"/>
    <property type="match status" value="1"/>
</dbReference>
<dbReference type="PANTHER" id="PTHR43028:SF5">
    <property type="entry name" value="3'(2'),5'-BISPHOSPHATE NUCLEOTIDASE 1"/>
    <property type="match status" value="1"/>
</dbReference>
<keyword evidence="6 7" id="KW-0479">Metal-binding</keyword>
<dbReference type="AlphaFoldDB" id="A0A7W6H9G8"/>
<name>A0A7W6H9G8_9HYPH</name>
<feature type="binding site" evidence="6">
    <location>
        <begin position="88"/>
        <end position="91"/>
    </location>
    <ligand>
        <name>substrate</name>
    </ligand>
</feature>
<feature type="binding site" evidence="6">
    <location>
        <position position="67"/>
    </location>
    <ligand>
        <name>Mg(2+)</name>
        <dbReference type="ChEBI" id="CHEBI:18420"/>
        <label>1</label>
    </ligand>
</feature>
<evidence type="ECO:0000256" key="7">
    <source>
        <dbReference type="PIRSR" id="PIRSR600760-2"/>
    </source>
</evidence>
<keyword evidence="2 6" id="KW-1003">Cell membrane</keyword>
<feature type="binding site" evidence="7">
    <location>
        <position position="89"/>
    </location>
    <ligand>
        <name>Mg(2+)</name>
        <dbReference type="ChEBI" id="CHEBI:18420"/>
        <label>1</label>
        <note>catalytic</note>
    </ligand>
</feature>
<keyword evidence="9" id="KW-1185">Reference proteome</keyword>
<keyword evidence="3 6" id="KW-0997">Cell inner membrane</keyword>
<accession>A0A7W6H9G8</accession>
<dbReference type="InterPro" id="IPR000760">
    <property type="entry name" value="Inositol_monophosphatase-like"/>
</dbReference>
<comment type="subcellular location">
    <subcellularLocation>
        <location evidence="6">Cell inner membrane</location>
        <topology evidence="6">Peripheral membrane protein</topology>
        <orientation evidence="6">Cytoplasmic side</orientation>
    </subcellularLocation>
</comment>
<dbReference type="PRINTS" id="PR00377">
    <property type="entry name" value="IMPHPHTASES"/>
</dbReference>
<dbReference type="InterPro" id="IPR006240">
    <property type="entry name" value="CysQ"/>
</dbReference>
<organism evidence="8 9">
    <name type="scientific">Aurantimonas endophytica</name>
    <dbReference type="NCBI Taxonomy" id="1522175"/>
    <lineage>
        <taxon>Bacteria</taxon>
        <taxon>Pseudomonadati</taxon>
        <taxon>Pseudomonadota</taxon>
        <taxon>Alphaproteobacteria</taxon>
        <taxon>Hyphomicrobiales</taxon>
        <taxon>Aurantimonadaceae</taxon>
        <taxon>Aurantimonas</taxon>
    </lineage>
</organism>
<feature type="binding site" evidence="6">
    <location>
        <position position="210"/>
    </location>
    <ligand>
        <name>substrate</name>
    </ligand>
</feature>
<dbReference type="Gene3D" id="3.30.540.10">
    <property type="entry name" value="Fructose-1,6-Bisphosphatase, subunit A, domain 1"/>
    <property type="match status" value="1"/>
</dbReference>
<evidence type="ECO:0000256" key="3">
    <source>
        <dbReference type="ARBA" id="ARBA00022519"/>
    </source>
</evidence>
<dbReference type="InterPro" id="IPR020550">
    <property type="entry name" value="Inositol_monophosphatase_CS"/>
</dbReference>
<dbReference type="GO" id="GO:0000103">
    <property type="term" value="P:sulfate assimilation"/>
    <property type="evidence" value="ECO:0007669"/>
    <property type="project" value="TreeGrafter"/>
</dbReference>
<dbReference type="EC" id="3.1.3.7" evidence="6"/>
<dbReference type="RefSeq" id="WP_252920134.1">
    <property type="nucleotide sequence ID" value="NZ_JAAAMM010000001.1"/>
</dbReference>
<evidence type="ECO:0000256" key="1">
    <source>
        <dbReference type="ARBA" id="ARBA00005289"/>
    </source>
</evidence>
<feature type="binding site" evidence="6">
    <location>
        <position position="88"/>
    </location>
    <ligand>
        <name>Mg(2+)</name>
        <dbReference type="ChEBI" id="CHEBI:18420"/>
        <label>1</label>
    </ligand>
</feature>
<keyword evidence="6 7" id="KW-0460">Magnesium</keyword>
<comment type="cofactor">
    <cofactor evidence="6 7">
        <name>Mg(2+)</name>
        <dbReference type="ChEBI" id="CHEBI:18420"/>
    </cofactor>
</comment>
<evidence type="ECO:0000256" key="2">
    <source>
        <dbReference type="ARBA" id="ARBA00022475"/>
    </source>
</evidence>
<dbReference type="Pfam" id="PF00459">
    <property type="entry name" value="Inositol_P"/>
    <property type="match status" value="1"/>
</dbReference>
<keyword evidence="5 6" id="KW-0472">Membrane</keyword>
<dbReference type="GO" id="GO:0000287">
    <property type="term" value="F:magnesium ion binding"/>
    <property type="evidence" value="ECO:0007669"/>
    <property type="project" value="UniProtKB-UniRule"/>
</dbReference>
<evidence type="ECO:0000256" key="4">
    <source>
        <dbReference type="ARBA" id="ARBA00022801"/>
    </source>
</evidence>
<comment type="function">
    <text evidence="6">Converts adenosine-3',5'-bisphosphate (PAP) to AMP.</text>
</comment>
<feature type="binding site" evidence="6">
    <location>
        <position position="210"/>
    </location>
    <ligand>
        <name>Mg(2+)</name>
        <dbReference type="ChEBI" id="CHEBI:18420"/>
        <label>2</label>
    </ligand>
</feature>
<dbReference type="PANTHER" id="PTHR43028">
    <property type="entry name" value="3'(2'),5'-BISPHOSPHATE NUCLEOTIDASE 1"/>
    <property type="match status" value="1"/>
</dbReference>
<feature type="binding site" evidence="7">
    <location>
        <position position="210"/>
    </location>
    <ligand>
        <name>Mg(2+)</name>
        <dbReference type="ChEBI" id="CHEBI:18420"/>
        <label>1</label>
        <note>catalytic</note>
    </ligand>
</feature>
<dbReference type="Proteomes" id="UP000588647">
    <property type="component" value="Unassembled WGS sequence"/>
</dbReference>
<comment type="similarity">
    <text evidence="1 6">Belongs to the inositol monophosphatase superfamily. CysQ family.</text>
</comment>
<comment type="caution">
    <text evidence="8">The sequence shown here is derived from an EMBL/GenBank/DDBJ whole genome shotgun (WGS) entry which is preliminary data.</text>
</comment>
<dbReference type="GO" id="GO:0008441">
    <property type="term" value="F:3'(2'),5'-bisphosphate nucleotidase activity"/>
    <property type="evidence" value="ECO:0007669"/>
    <property type="project" value="UniProtKB-UniRule"/>
</dbReference>
<evidence type="ECO:0000313" key="8">
    <source>
        <dbReference type="EMBL" id="MBB4001094.1"/>
    </source>
</evidence>
<dbReference type="CDD" id="cd01638">
    <property type="entry name" value="CysQ"/>
    <property type="match status" value="1"/>
</dbReference>
<dbReference type="Gene3D" id="3.40.190.80">
    <property type="match status" value="1"/>
</dbReference>
<evidence type="ECO:0000256" key="6">
    <source>
        <dbReference type="HAMAP-Rule" id="MF_02095"/>
    </source>
</evidence>
<keyword evidence="4 6" id="KW-0378">Hydrolase</keyword>
<dbReference type="EMBL" id="JACIEM010000001">
    <property type="protein sequence ID" value="MBB4001094.1"/>
    <property type="molecule type" value="Genomic_DNA"/>
</dbReference>
<evidence type="ECO:0000313" key="9">
    <source>
        <dbReference type="Proteomes" id="UP000588647"/>
    </source>
</evidence>
<comment type="catalytic activity">
    <reaction evidence="6">
        <text>adenosine 3',5'-bisphosphate + H2O = AMP + phosphate</text>
        <dbReference type="Rhea" id="RHEA:10040"/>
        <dbReference type="ChEBI" id="CHEBI:15377"/>
        <dbReference type="ChEBI" id="CHEBI:43474"/>
        <dbReference type="ChEBI" id="CHEBI:58343"/>
        <dbReference type="ChEBI" id="CHEBI:456215"/>
        <dbReference type="EC" id="3.1.3.7"/>
    </reaction>
</comment>
<feature type="binding site" evidence="6">
    <location>
        <position position="86"/>
    </location>
    <ligand>
        <name>Mg(2+)</name>
        <dbReference type="ChEBI" id="CHEBI:18420"/>
        <label>1</label>
    </ligand>
</feature>
<sequence length="271" mass="28278">MTRSSIDPAVIVEAVRAGMQAIVARAAAAGGVTYKSDRSPVTEADEAAERAILAVIEAVSDVPIVAEERFAAGLVPEVGRRFLLIDPLDGTKSFIAGTPDYTVNVALIEAGVPVFGCVGIPATGVVYHGGVGCAPVVERENEVHALANRPALSALDVVASRSHLTPQTEDYLARITVGDRVSIGSSLKFCLLAEAKADLYPRFGRTMQWDTAAGDAILRAAGGLTVRTDGMPLPYGLTGAPGEDLFANPDFIAVGDRSLLRRAAILPATDQ</sequence>
<dbReference type="GO" id="GO:0046854">
    <property type="term" value="P:phosphatidylinositol phosphate biosynthetic process"/>
    <property type="evidence" value="ECO:0007669"/>
    <property type="project" value="InterPro"/>
</dbReference>
<feature type="binding site" evidence="6">
    <location>
        <position position="89"/>
    </location>
    <ligand>
        <name>Mg(2+)</name>
        <dbReference type="ChEBI" id="CHEBI:18420"/>
        <label>2</label>
    </ligand>
</feature>
<proteinExistence type="inferred from homology"/>
<dbReference type="GO" id="GO:0050427">
    <property type="term" value="P:3'-phosphoadenosine 5'-phosphosulfate metabolic process"/>
    <property type="evidence" value="ECO:0007669"/>
    <property type="project" value="TreeGrafter"/>
</dbReference>
<dbReference type="GO" id="GO:0005886">
    <property type="term" value="C:plasma membrane"/>
    <property type="evidence" value="ECO:0007669"/>
    <property type="project" value="UniProtKB-SubCell"/>
</dbReference>
<feature type="binding site" evidence="7">
    <location>
        <position position="88"/>
    </location>
    <ligand>
        <name>Mg(2+)</name>
        <dbReference type="ChEBI" id="CHEBI:18420"/>
        <label>1</label>
        <note>catalytic</note>
    </ligand>
</feature>
<evidence type="ECO:0000256" key="5">
    <source>
        <dbReference type="ARBA" id="ARBA00023136"/>
    </source>
</evidence>
<feature type="binding site" evidence="6">
    <location>
        <position position="86"/>
    </location>
    <ligand>
        <name>Mg(2+)</name>
        <dbReference type="ChEBI" id="CHEBI:18420"/>
        <label>2</label>
    </ligand>
</feature>
<dbReference type="HAMAP" id="MF_02095">
    <property type="entry name" value="CysQ"/>
    <property type="match status" value="1"/>
</dbReference>